<protein>
    <recommendedName>
        <fullName evidence="12">Lysosome membrane protein 2</fullName>
    </recommendedName>
</protein>
<evidence type="ECO:0000256" key="2">
    <source>
        <dbReference type="ARBA" id="ARBA00010532"/>
    </source>
</evidence>
<evidence type="ECO:0000256" key="8">
    <source>
        <dbReference type="ARBA" id="ARBA00023170"/>
    </source>
</evidence>
<name>A7SNL9_NEMVE</name>
<gene>
    <name evidence="10" type="ORF">NEMVEDRAFT_v1g12228</name>
</gene>
<dbReference type="PRINTS" id="PR01609">
    <property type="entry name" value="CD36FAMILY"/>
</dbReference>
<dbReference type="eggNOG" id="KOG3776">
    <property type="taxonomic scope" value="Eukaryota"/>
</dbReference>
<organism evidence="10 11">
    <name type="scientific">Nematostella vectensis</name>
    <name type="common">Starlet sea anemone</name>
    <dbReference type="NCBI Taxonomy" id="45351"/>
    <lineage>
        <taxon>Eukaryota</taxon>
        <taxon>Metazoa</taxon>
        <taxon>Cnidaria</taxon>
        <taxon>Anthozoa</taxon>
        <taxon>Hexacorallia</taxon>
        <taxon>Actiniaria</taxon>
        <taxon>Edwardsiidae</taxon>
        <taxon>Nematostella</taxon>
    </lineage>
</organism>
<dbReference type="InterPro" id="IPR005428">
    <property type="entry name" value="CD36/SCARB1/SNMP1"/>
</dbReference>
<keyword evidence="7" id="KW-1015">Disulfide bond</keyword>
<dbReference type="PRINTS" id="PR01610">
    <property type="entry name" value="CD36ANTIGEN"/>
</dbReference>
<keyword evidence="9" id="KW-0325">Glycoprotein</keyword>
<proteinExistence type="inferred from homology"/>
<keyword evidence="4" id="KW-0812">Transmembrane</keyword>
<dbReference type="Pfam" id="PF01130">
    <property type="entry name" value="CD36"/>
    <property type="match status" value="1"/>
</dbReference>
<evidence type="ECO:0000256" key="4">
    <source>
        <dbReference type="ARBA" id="ARBA00022692"/>
    </source>
</evidence>
<evidence type="ECO:0000256" key="3">
    <source>
        <dbReference type="ARBA" id="ARBA00022475"/>
    </source>
</evidence>
<dbReference type="GO" id="GO:0005886">
    <property type="term" value="C:plasma membrane"/>
    <property type="evidence" value="ECO:0007669"/>
    <property type="project" value="UniProtKB-SubCell"/>
</dbReference>
<accession>A7SNL9</accession>
<dbReference type="PANTHER" id="PTHR11923:SF51">
    <property type="entry name" value="LYSOSOME MEMBRANE PROTEIN 2"/>
    <property type="match status" value="1"/>
</dbReference>
<dbReference type="HOGENOM" id="CLU_019853_3_0_1"/>
<reference evidence="10 11" key="1">
    <citation type="journal article" date="2007" name="Science">
        <title>Sea anemone genome reveals ancestral eumetazoan gene repertoire and genomic organization.</title>
        <authorList>
            <person name="Putnam N.H."/>
            <person name="Srivastava M."/>
            <person name="Hellsten U."/>
            <person name="Dirks B."/>
            <person name="Chapman J."/>
            <person name="Salamov A."/>
            <person name="Terry A."/>
            <person name="Shapiro H."/>
            <person name="Lindquist E."/>
            <person name="Kapitonov V.V."/>
            <person name="Jurka J."/>
            <person name="Genikhovich G."/>
            <person name="Grigoriev I.V."/>
            <person name="Lucas S.M."/>
            <person name="Steele R.E."/>
            <person name="Finnerty J.R."/>
            <person name="Technau U."/>
            <person name="Martindale M.Q."/>
            <person name="Rokhsar D.S."/>
        </authorList>
    </citation>
    <scope>NUCLEOTIDE SEQUENCE [LARGE SCALE GENOMIC DNA]</scope>
    <source>
        <strain evidence="11">CH2 X CH6</strain>
    </source>
</reference>
<evidence type="ECO:0000256" key="7">
    <source>
        <dbReference type="ARBA" id="ARBA00023157"/>
    </source>
</evidence>
<dbReference type="PhylomeDB" id="A7SNL9"/>
<dbReference type="InterPro" id="IPR002159">
    <property type="entry name" value="CD36_fam"/>
</dbReference>
<dbReference type="OMA" id="DVFGMRP"/>
<evidence type="ECO:0000256" key="5">
    <source>
        <dbReference type="ARBA" id="ARBA00022989"/>
    </source>
</evidence>
<dbReference type="Proteomes" id="UP000001593">
    <property type="component" value="Unassembled WGS sequence"/>
</dbReference>
<dbReference type="GO" id="GO:0016020">
    <property type="term" value="C:membrane"/>
    <property type="evidence" value="ECO:0000318"/>
    <property type="project" value="GO_Central"/>
</dbReference>
<keyword evidence="6" id="KW-0472">Membrane</keyword>
<evidence type="ECO:0000313" key="11">
    <source>
        <dbReference type="Proteomes" id="UP000001593"/>
    </source>
</evidence>
<comment type="similarity">
    <text evidence="2">Belongs to the CD36 family.</text>
</comment>
<dbReference type="STRING" id="45351.A7SNL9"/>
<evidence type="ECO:0000256" key="1">
    <source>
        <dbReference type="ARBA" id="ARBA00004651"/>
    </source>
</evidence>
<feature type="non-terminal residue" evidence="10">
    <location>
        <position position="1"/>
    </location>
</feature>
<dbReference type="EMBL" id="DS469722">
    <property type="protein sequence ID" value="EDO34698.1"/>
    <property type="molecule type" value="Genomic_DNA"/>
</dbReference>
<evidence type="ECO:0000256" key="6">
    <source>
        <dbReference type="ARBA" id="ARBA00023136"/>
    </source>
</evidence>
<evidence type="ECO:0000256" key="9">
    <source>
        <dbReference type="ARBA" id="ARBA00023180"/>
    </source>
</evidence>
<dbReference type="PANTHER" id="PTHR11923">
    <property type="entry name" value="SCAVENGER RECEPTOR CLASS B TYPE-1 SR-B1"/>
    <property type="match status" value="1"/>
</dbReference>
<feature type="non-terminal residue" evidence="10">
    <location>
        <position position="409"/>
    </location>
</feature>
<dbReference type="AlphaFoldDB" id="A7SNL9"/>
<sequence length="409" mass="46480">IELKNGTLVFKQWRKQTSPIYMQYFVFDLQNPAEVMNGSELPYVIERGPYSYKETRSVDILNYSADKSIVTFMPNRTFIFDPETSCKGCNDTTDTFTNVNIPLLTTDYKSKHSFCFQGVEVILLKNKAALFQAKTVYEILWGYVDPLFLSLHAKYLCFDFFQYNNTYYGISAINTGIKEINKLEQYEMWKNRPNLTWWESDYANMLNGTDGTQFKPRISKSDTLYTFVPEICRSIYSVYDSTVTVRDIKLYRFTAPSVVYLSGDIYPPNMGFCVPPGCLPTGLLNLTRCQPQNPPVAVSPPHFYQSNSSLVKAVRGMHPVKSEHATFIDIEPITGITMQANKRIQINVALEPRRKAGSMRCSHKAKVHPKSLPHQSALISEADAKTFRDKVYGPIDLAHGAEYGLVAVG</sequence>
<dbReference type="InParanoid" id="A7SNL9"/>
<evidence type="ECO:0000313" key="10">
    <source>
        <dbReference type="EMBL" id="EDO34698.1"/>
    </source>
</evidence>
<keyword evidence="11" id="KW-1185">Reference proteome</keyword>
<dbReference type="GO" id="GO:0005044">
    <property type="term" value="F:scavenger receptor activity"/>
    <property type="evidence" value="ECO:0000318"/>
    <property type="project" value="GO_Central"/>
</dbReference>
<keyword evidence="5" id="KW-1133">Transmembrane helix</keyword>
<keyword evidence="8" id="KW-0675">Receptor</keyword>
<comment type="subcellular location">
    <subcellularLocation>
        <location evidence="1">Cell membrane</location>
        <topology evidence="1">Multi-pass membrane protein</topology>
    </subcellularLocation>
</comment>
<keyword evidence="3" id="KW-1003">Cell membrane</keyword>
<evidence type="ECO:0008006" key="12">
    <source>
        <dbReference type="Google" id="ProtNLM"/>
    </source>
</evidence>